<proteinExistence type="predicted"/>
<evidence type="ECO:0000313" key="2">
    <source>
        <dbReference type="Proteomes" id="UP001165064"/>
    </source>
</evidence>
<sequence length="140" mass="15862">MVPKWVSSRDYLPYHVAKKKIGVLDSESGKTVKPKEPNGIKMEQFMFDIFPFVELEKFGCLEVDRDEEFSPLKNGYGSENDSPETSRLNFLKRSTKWVLENGGLLESDDALIEVSPLTSYGGEHLKELVEGKTFKNGDIL</sequence>
<name>A0ACB5TE23_AMBMO</name>
<evidence type="ECO:0000313" key="1">
    <source>
        <dbReference type="EMBL" id="GME86665.1"/>
    </source>
</evidence>
<protein>
    <submittedName>
        <fullName evidence="1">Unnamed protein product</fullName>
    </submittedName>
</protein>
<dbReference type="EMBL" id="BSXS01006956">
    <property type="protein sequence ID" value="GME86665.1"/>
    <property type="molecule type" value="Genomic_DNA"/>
</dbReference>
<dbReference type="Proteomes" id="UP001165064">
    <property type="component" value="Unassembled WGS sequence"/>
</dbReference>
<accession>A0ACB5TE23</accession>
<organism evidence="1 2">
    <name type="scientific">Ambrosiozyma monospora</name>
    <name type="common">Yeast</name>
    <name type="synonym">Endomycopsis monosporus</name>
    <dbReference type="NCBI Taxonomy" id="43982"/>
    <lineage>
        <taxon>Eukaryota</taxon>
        <taxon>Fungi</taxon>
        <taxon>Dikarya</taxon>
        <taxon>Ascomycota</taxon>
        <taxon>Saccharomycotina</taxon>
        <taxon>Pichiomycetes</taxon>
        <taxon>Pichiales</taxon>
        <taxon>Pichiaceae</taxon>
        <taxon>Ambrosiozyma</taxon>
    </lineage>
</organism>
<gene>
    <name evidence="1" type="ORF">Amon02_000805400</name>
</gene>
<keyword evidence="2" id="KW-1185">Reference proteome</keyword>
<comment type="caution">
    <text evidence="1">The sequence shown here is derived from an EMBL/GenBank/DDBJ whole genome shotgun (WGS) entry which is preliminary data.</text>
</comment>
<reference evidence="1" key="1">
    <citation type="submission" date="2023-04" db="EMBL/GenBank/DDBJ databases">
        <title>Ambrosiozyma monospora NBRC 10751.</title>
        <authorList>
            <person name="Ichikawa N."/>
            <person name="Sato H."/>
            <person name="Tonouchi N."/>
        </authorList>
    </citation>
    <scope>NUCLEOTIDE SEQUENCE</scope>
    <source>
        <strain evidence="1">NBRC 10751</strain>
    </source>
</reference>